<dbReference type="Gene3D" id="3.90.550.10">
    <property type="entry name" value="Spore Coat Polysaccharide Biosynthesis Protein SpsA, Chain A"/>
    <property type="match status" value="1"/>
</dbReference>
<dbReference type="InterPro" id="IPR016267">
    <property type="entry name" value="UDPGP_trans"/>
</dbReference>
<dbReference type="RefSeq" id="WP_133881141.1">
    <property type="nucleotide sequence ID" value="NZ_MWIN01000001.1"/>
</dbReference>
<dbReference type="Gene3D" id="2.160.10.10">
    <property type="entry name" value="Hexapeptide repeat proteins"/>
    <property type="match status" value="1"/>
</dbReference>
<protein>
    <submittedName>
        <fullName evidence="6">UTP--glucose-1-phosphate uridylyltransferase</fullName>
    </submittedName>
</protein>
<feature type="binding site" evidence="5">
    <location>
        <position position="358"/>
    </location>
    <ligand>
        <name>UTP</name>
        <dbReference type="ChEBI" id="CHEBI:46398"/>
    </ligand>
</feature>
<feature type="binding site" evidence="5">
    <location>
        <position position="182"/>
    </location>
    <ligand>
        <name>UTP</name>
        <dbReference type="ChEBI" id="CHEBI:46398"/>
    </ligand>
</feature>
<name>A0A4V3F6G9_9GAMM</name>
<feature type="binding site" evidence="5">
    <location>
        <position position="154"/>
    </location>
    <ligand>
        <name>UTP</name>
        <dbReference type="ChEBI" id="CHEBI:46398"/>
    </ligand>
</feature>
<dbReference type="PANTHER" id="PTHR43511">
    <property type="match status" value="1"/>
</dbReference>
<keyword evidence="3 6" id="KW-0548">Nucleotidyltransferase</keyword>
<proteinExistence type="inferred from homology"/>
<evidence type="ECO:0000256" key="2">
    <source>
        <dbReference type="ARBA" id="ARBA00022679"/>
    </source>
</evidence>
<dbReference type="OrthoDB" id="9804758at2"/>
<organism evidence="6 7">
    <name type="scientific">Panacagrimonas perspica</name>
    <dbReference type="NCBI Taxonomy" id="381431"/>
    <lineage>
        <taxon>Bacteria</taxon>
        <taxon>Pseudomonadati</taxon>
        <taxon>Pseudomonadota</taxon>
        <taxon>Gammaproteobacteria</taxon>
        <taxon>Nevskiales</taxon>
        <taxon>Nevskiaceae</taxon>
        <taxon>Panacagrimonas</taxon>
    </lineage>
</organism>
<dbReference type="GO" id="GO:0006011">
    <property type="term" value="P:UDP-alpha-D-glucose metabolic process"/>
    <property type="evidence" value="ECO:0007669"/>
    <property type="project" value="InterPro"/>
</dbReference>
<keyword evidence="2 6" id="KW-0808">Transferase</keyword>
<keyword evidence="7" id="KW-1185">Reference proteome</keyword>
<feature type="binding site" evidence="5">
    <location>
        <position position="213"/>
    </location>
    <ligand>
        <name>UTP</name>
        <dbReference type="ChEBI" id="CHEBI:46398"/>
    </ligand>
</feature>
<dbReference type="AlphaFoldDB" id="A0A4V3F6G9"/>
<comment type="similarity">
    <text evidence="1">Belongs to the UDPGP type 1 family.</text>
</comment>
<feature type="binding site" evidence="5">
    <location>
        <position position="90"/>
    </location>
    <ligand>
        <name>UTP</name>
        <dbReference type="ChEBI" id="CHEBI:46398"/>
    </ligand>
</feature>
<dbReference type="EMBL" id="SOBT01000008">
    <property type="protein sequence ID" value="TDU32656.1"/>
    <property type="molecule type" value="Genomic_DNA"/>
</dbReference>
<dbReference type="GO" id="GO:0003983">
    <property type="term" value="F:UTP:glucose-1-phosphate uridylyltransferase activity"/>
    <property type="evidence" value="ECO:0007669"/>
    <property type="project" value="InterPro"/>
</dbReference>
<dbReference type="Proteomes" id="UP000295341">
    <property type="component" value="Unassembled WGS sequence"/>
</dbReference>
<dbReference type="CDD" id="cd00897">
    <property type="entry name" value="UGPase_euk"/>
    <property type="match status" value="1"/>
</dbReference>
<gene>
    <name evidence="6" type="ORF">DFR24_2056</name>
</gene>
<dbReference type="PIRSF" id="PIRSF000806">
    <property type="entry name" value="UDPGP"/>
    <property type="match status" value="1"/>
</dbReference>
<evidence type="ECO:0000256" key="5">
    <source>
        <dbReference type="PIRSR" id="PIRSR000806-2"/>
    </source>
</evidence>
<accession>A0A4V3F6G9</accession>
<evidence type="ECO:0000256" key="3">
    <source>
        <dbReference type="ARBA" id="ARBA00022695"/>
    </source>
</evidence>
<dbReference type="SUPFAM" id="SSF53448">
    <property type="entry name" value="Nucleotide-diphospho-sugar transferases"/>
    <property type="match status" value="1"/>
</dbReference>
<evidence type="ECO:0000256" key="4">
    <source>
        <dbReference type="PIRSR" id="PIRSR000806-1"/>
    </source>
</evidence>
<evidence type="ECO:0000313" key="7">
    <source>
        <dbReference type="Proteomes" id="UP000295341"/>
    </source>
</evidence>
<comment type="caution">
    <text evidence="6">The sequence shown here is derived from an EMBL/GenBank/DDBJ whole genome shotgun (WGS) entry which is preliminary data.</text>
</comment>
<dbReference type="FunFam" id="3.90.550.10:FF:000002">
    <property type="entry name" value="UTP--glucose-1-phosphate uridylyltransferase"/>
    <property type="match status" value="1"/>
</dbReference>
<feature type="binding site" evidence="4">
    <location>
        <position position="183"/>
    </location>
    <ligand>
        <name>substrate</name>
    </ligand>
</feature>
<evidence type="ECO:0000313" key="6">
    <source>
        <dbReference type="EMBL" id="TDU32656.1"/>
    </source>
</evidence>
<dbReference type="Pfam" id="PF01704">
    <property type="entry name" value="UDPGP"/>
    <property type="match status" value="1"/>
</dbReference>
<dbReference type="InterPro" id="IPR029044">
    <property type="entry name" value="Nucleotide-diphossugar_trans"/>
</dbReference>
<reference evidence="6 7" key="1">
    <citation type="submission" date="2019-03" db="EMBL/GenBank/DDBJ databases">
        <title>Genomic Encyclopedia of Type Strains, Phase IV (KMG-IV): sequencing the most valuable type-strain genomes for metagenomic binning, comparative biology and taxonomic classification.</title>
        <authorList>
            <person name="Goeker M."/>
        </authorList>
    </citation>
    <scope>NUCLEOTIDE SEQUENCE [LARGE SCALE GENOMIC DNA]</scope>
    <source>
        <strain evidence="6 7">DSM 26377</strain>
    </source>
</reference>
<sequence length="462" mass="49528">MSAIESFRQKMEAAGVNEPAIKAFERAYAQLVAKQTAFLSEQVIAPVESLPSADDLPEPGAGRIASLLAQAAILKLNGGLGTSMGLEKAKSLLEVRPGVTFLDLTAQQILHFRATSGANVRFLLMNSFSTSDDTRAFLARHPELGSADSIELLQNKTPKIAISTLTPASSPTSPDNEWCPPGHGDLYPVLAGSGALDRLLAAGVKYLFVSNSDNLGATLDPRLLEWFAQSGAPFAMEVTARTPSDRKGGHLALREGKLLLRESAQCPDEDLDAFQDITKHRFFNTNNLWLRLDRLAEVLATSGGFLPLPVIQNKKTVDPRDKKSTPVYQLESAMGAAIECFDDAAAIAVPRSRFAPVKTTADLLTLRSDAYEVREDGTVCLVASCGGVPPRVELDDHYKLVDQLDAALAAGAPSLKNCRSLKVSGLVAFGSGVVFEGDVTVENPSPGRKTMEPGIYRGLIRL</sequence>
<evidence type="ECO:0000256" key="1">
    <source>
        <dbReference type="ARBA" id="ARBA00010401"/>
    </source>
</evidence>
<dbReference type="InterPro" id="IPR002618">
    <property type="entry name" value="UDPGP_fam"/>
</dbReference>